<feature type="domain" description="DUF306" evidence="2">
    <location>
        <begin position="46"/>
        <end position="146"/>
    </location>
</feature>
<evidence type="ECO:0000259" key="2">
    <source>
        <dbReference type="Pfam" id="PF03724"/>
    </source>
</evidence>
<dbReference type="InterPro" id="IPR053147">
    <property type="entry name" value="Hsp_HslJ-like"/>
</dbReference>
<dbReference type="Pfam" id="PF03724">
    <property type="entry name" value="META"/>
    <property type="match status" value="1"/>
</dbReference>
<evidence type="ECO:0000313" key="3">
    <source>
        <dbReference type="EMBL" id="GAA3926097.1"/>
    </source>
</evidence>
<evidence type="ECO:0000256" key="1">
    <source>
        <dbReference type="SAM" id="SignalP"/>
    </source>
</evidence>
<accession>A0ABP7MM59</accession>
<gene>
    <name evidence="3" type="ORF">GCM10022406_10040</name>
</gene>
<feature type="signal peptide" evidence="1">
    <location>
        <begin position="1"/>
        <end position="22"/>
    </location>
</feature>
<dbReference type="PANTHER" id="PTHR35535">
    <property type="entry name" value="HEAT SHOCK PROTEIN HSLJ"/>
    <property type="match status" value="1"/>
</dbReference>
<sequence length="160" mass="16854">MPVLPCLRPAALLGLLAASACSYDLNERPTAGAGAAGADRPDATAAPLREVRWELRELAGQPAPATAETPFLTLRDGRPRAEGRAGCNRFSGPYTLSAAGELRLGPLVSTRSVCPDLPTEGTFLQALNQARRYRIRGNTLSLYATDTLAAPLAQLQAVAE</sequence>
<dbReference type="InterPro" id="IPR005184">
    <property type="entry name" value="DUF306_Meta_HslJ"/>
</dbReference>
<keyword evidence="1" id="KW-0732">Signal</keyword>
<reference evidence="4" key="1">
    <citation type="journal article" date="2019" name="Int. J. Syst. Evol. Microbiol.">
        <title>The Global Catalogue of Microorganisms (GCM) 10K type strain sequencing project: providing services to taxonomists for standard genome sequencing and annotation.</title>
        <authorList>
            <consortium name="The Broad Institute Genomics Platform"/>
            <consortium name="The Broad Institute Genome Sequencing Center for Infectious Disease"/>
            <person name="Wu L."/>
            <person name="Ma J."/>
        </authorList>
    </citation>
    <scope>NUCLEOTIDE SEQUENCE [LARGE SCALE GENOMIC DNA]</scope>
    <source>
        <strain evidence="4">JCM 17214</strain>
    </source>
</reference>
<organism evidence="3 4">
    <name type="scientific">Hymenobacter algoricola</name>
    <dbReference type="NCBI Taxonomy" id="486267"/>
    <lineage>
        <taxon>Bacteria</taxon>
        <taxon>Pseudomonadati</taxon>
        <taxon>Bacteroidota</taxon>
        <taxon>Cytophagia</taxon>
        <taxon>Cytophagales</taxon>
        <taxon>Hymenobacteraceae</taxon>
        <taxon>Hymenobacter</taxon>
    </lineage>
</organism>
<name>A0ABP7MM59_9BACT</name>
<dbReference type="EMBL" id="BAABDH010000016">
    <property type="protein sequence ID" value="GAA3926097.1"/>
    <property type="molecule type" value="Genomic_DNA"/>
</dbReference>
<protein>
    <recommendedName>
        <fullName evidence="2">DUF306 domain-containing protein</fullName>
    </recommendedName>
</protein>
<dbReference type="Proteomes" id="UP001499909">
    <property type="component" value="Unassembled WGS sequence"/>
</dbReference>
<keyword evidence="4" id="KW-1185">Reference proteome</keyword>
<feature type="chain" id="PRO_5045791477" description="DUF306 domain-containing protein" evidence="1">
    <location>
        <begin position="23"/>
        <end position="160"/>
    </location>
</feature>
<evidence type="ECO:0000313" key="4">
    <source>
        <dbReference type="Proteomes" id="UP001499909"/>
    </source>
</evidence>
<comment type="caution">
    <text evidence="3">The sequence shown here is derived from an EMBL/GenBank/DDBJ whole genome shotgun (WGS) entry which is preliminary data.</text>
</comment>
<dbReference type="InterPro" id="IPR038670">
    <property type="entry name" value="HslJ-like_sf"/>
</dbReference>
<dbReference type="PANTHER" id="PTHR35535:SF2">
    <property type="entry name" value="DUF306 DOMAIN-CONTAINING PROTEIN"/>
    <property type="match status" value="1"/>
</dbReference>
<proteinExistence type="predicted"/>
<dbReference type="Gene3D" id="2.40.128.270">
    <property type="match status" value="1"/>
</dbReference>
<dbReference type="RefSeq" id="WP_345110930.1">
    <property type="nucleotide sequence ID" value="NZ_BAABDH010000016.1"/>
</dbReference>